<feature type="non-terminal residue" evidence="3">
    <location>
        <position position="1"/>
    </location>
</feature>
<feature type="chain" id="PRO_5032344376" evidence="2">
    <location>
        <begin position="26"/>
        <end position="222"/>
    </location>
</feature>
<organism evidence="3 4">
    <name type="scientific">Adineta ricciae</name>
    <name type="common">Rotifer</name>
    <dbReference type="NCBI Taxonomy" id="249248"/>
    <lineage>
        <taxon>Eukaryota</taxon>
        <taxon>Metazoa</taxon>
        <taxon>Spiralia</taxon>
        <taxon>Gnathifera</taxon>
        <taxon>Rotifera</taxon>
        <taxon>Eurotatoria</taxon>
        <taxon>Bdelloidea</taxon>
        <taxon>Adinetida</taxon>
        <taxon>Adinetidae</taxon>
        <taxon>Adineta</taxon>
    </lineage>
</organism>
<evidence type="ECO:0000256" key="2">
    <source>
        <dbReference type="SAM" id="SignalP"/>
    </source>
</evidence>
<keyword evidence="2" id="KW-0732">Signal</keyword>
<keyword evidence="4" id="KW-1185">Reference proteome</keyword>
<dbReference type="AlphaFoldDB" id="A0A815X1W9"/>
<sequence>MFISLLSYIALLSITIFNKWQSVDAVRNRKHRDDLMDNPNFGPLPPLPGEAGSQVPRNWQTQPVPFYDFYHDDARIQESAFKAYCNNMVNAFKANEEIEARKDYEAREQQYIFNKQAQYNDNMKDQWKKDRMNSLPKKCILSSQTLEAFHTFCNDKQSNAAKHALDAAKGLLEASYGHPRDPVPESGGDSVVAMDGRIEAMKGIWDFVESDNMDEYLKEIGV</sequence>
<gene>
    <name evidence="3" type="ORF">XAT740_LOCUS43089</name>
</gene>
<dbReference type="Proteomes" id="UP000663828">
    <property type="component" value="Unassembled WGS sequence"/>
</dbReference>
<name>A0A815X1W9_ADIRI</name>
<protein>
    <submittedName>
        <fullName evidence="3">Uncharacterized protein</fullName>
    </submittedName>
</protein>
<feature type="region of interest" description="Disordered" evidence="1">
    <location>
        <begin position="34"/>
        <end position="55"/>
    </location>
</feature>
<evidence type="ECO:0000313" key="4">
    <source>
        <dbReference type="Proteomes" id="UP000663828"/>
    </source>
</evidence>
<accession>A0A815X1W9</accession>
<reference evidence="3" key="1">
    <citation type="submission" date="2021-02" db="EMBL/GenBank/DDBJ databases">
        <authorList>
            <person name="Nowell W R."/>
        </authorList>
    </citation>
    <scope>NUCLEOTIDE SEQUENCE</scope>
</reference>
<evidence type="ECO:0000313" key="3">
    <source>
        <dbReference type="EMBL" id="CAF1553638.1"/>
    </source>
</evidence>
<feature type="signal peptide" evidence="2">
    <location>
        <begin position="1"/>
        <end position="25"/>
    </location>
</feature>
<dbReference type="EMBL" id="CAJNOR010005252">
    <property type="protein sequence ID" value="CAF1553638.1"/>
    <property type="molecule type" value="Genomic_DNA"/>
</dbReference>
<proteinExistence type="predicted"/>
<evidence type="ECO:0000256" key="1">
    <source>
        <dbReference type="SAM" id="MobiDB-lite"/>
    </source>
</evidence>
<comment type="caution">
    <text evidence="3">The sequence shown here is derived from an EMBL/GenBank/DDBJ whole genome shotgun (WGS) entry which is preliminary data.</text>
</comment>